<feature type="transmembrane region" description="Helical" evidence="1">
    <location>
        <begin position="131"/>
        <end position="155"/>
    </location>
</feature>
<comment type="caution">
    <text evidence="2">The sequence shown here is derived from an EMBL/GenBank/DDBJ whole genome shotgun (WGS) entry which is preliminary data.</text>
</comment>
<evidence type="ECO:0000313" key="2">
    <source>
        <dbReference type="EMBL" id="MDN3297459.1"/>
    </source>
</evidence>
<keyword evidence="3" id="KW-1185">Reference proteome</keyword>
<evidence type="ECO:0008006" key="4">
    <source>
        <dbReference type="Google" id="ProtNLM"/>
    </source>
</evidence>
<sequence>MSVRQATDVPVRRQRDIIKAEFRRVLGFARSRPGDVTKAVESCLGDAAFRYVSNPTIFYGVLVATQEYSSRSIVHTLIAEPRRRTVYLGKLAVGLLVAFLYSLASVGLCVVVTVSMLVAQDESPQLGNTEVLKAIAGSVVVLTAWGALGVGIGALVRRQVPAIVGILVVNQFVEPLIRLAVARTGNPELGALLPGGAGDAASGGTIVNKAGDMSAPSPAVGFMVLCLYVLVLVFVGGRRFIRYQGT</sequence>
<evidence type="ECO:0000256" key="1">
    <source>
        <dbReference type="SAM" id="Phobius"/>
    </source>
</evidence>
<keyword evidence="1" id="KW-0472">Membrane</keyword>
<evidence type="ECO:0000313" key="3">
    <source>
        <dbReference type="Proteomes" id="UP001174050"/>
    </source>
</evidence>
<accession>A0ABT7ZD80</accession>
<dbReference type="RefSeq" id="WP_290114823.1">
    <property type="nucleotide sequence ID" value="NZ_JAUEPL010000052.1"/>
</dbReference>
<name>A0ABT7ZD80_9ACTN</name>
<proteinExistence type="predicted"/>
<reference evidence="2" key="1">
    <citation type="submission" date="2023-06" db="EMBL/GenBank/DDBJ databases">
        <title>WGS-Sequencing of Streptomyces ficellus isolate 21 collected from sand in Gara Djebilet Iron Mine in Algeria.</title>
        <authorList>
            <person name="Zegers G.P."/>
            <person name="Gomez A."/>
            <person name="Gueddou A."/>
            <person name="Zahara A.F."/>
            <person name="Worth M."/>
            <person name="Sevigny J.L."/>
            <person name="Tisa L."/>
        </authorList>
    </citation>
    <scope>NUCLEOTIDE SEQUENCE</scope>
    <source>
        <strain evidence="2">AS11</strain>
    </source>
</reference>
<keyword evidence="1" id="KW-0812">Transmembrane</keyword>
<feature type="transmembrane region" description="Helical" evidence="1">
    <location>
        <begin position="219"/>
        <end position="237"/>
    </location>
</feature>
<feature type="transmembrane region" description="Helical" evidence="1">
    <location>
        <begin position="162"/>
        <end position="181"/>
    </location>
</feature>
<gene>
    <name evidence="2" type="ORF">QWM81_26160</name>
</gene>
<protein>
    <recommendedName>
        <fullName evidence="4">ABC transporter permease</fullName>
    </recommendedName>
</protein>
<keyword evidence="1" id="KW-1133">Transmembrane helix</keyword>
<dbReference type="EMBL" id="JAUEPL010000052">
    <property type="protein sequence ID" value="MDN3297459.1"/>
    <property type="molecule type" value="Genomic_DNA"/>
</dbReference>
<organism evidence="2 3">
    <name type="scientific">Streptomyces ficellus</name>
    <dbReference type="NCBI Taxonomy" id="1977088"/>
    <lineage>
        <taxon>Bacteria</taxon>
        <taxon>Bacillati</taxon>
        <taxon>Actinomycetota</taxon>
        <taxon>Actinomycetes</taxon>
        <taxon>Kitasatosporales</taxon>
        <taxon>Streptomycetaceae</taxon>
        <taxon>Streptomyces</taxon>
    </lineage>
</organism>
<dbReference type="Proteomes" id="UP001174050">
    <property type="component" value="Unassembled WGS sequence"/>
</dbReference>
<feature type="transmembrane region" description="Helical" evidence="1">
    <location>
        <begin position="91"/>
        <end position="119"/>
    </location>
</feature>